<evidence type="ECO:0000256" key="6">
    <source>
        <dbReference type="SAM" id="Phobius"/>
    </source>
</evidence>
<keyword evidence="5 6" id="KW-0472">Membrane</keyword>
<dbReference type="Pfam" id="PF07690">
    <property type="entry name" value="MFS_1"/>
    <property type="match status" value="1"/>
</dbReference>
<comment type="subcellular location">
    <subcellularLocation>
        <location evidence="1">Membrane</location>
        <topology evidence="1">Multi-pass membrane protein</topology>
    </subcellularLocation>
</comment>
<feature type="transmembrane region" description="Helical" evidence="6">
    <location>
        <begin position="335"/>
        <end position="354"/>
    </location>
</feature>
<name>A0A8J2YZK4_9PROT</name>
<feature type="transmembrane region" description="Helical" evidence="6">
    <location>
        <begin position="432"/>
        <end position="452"/>
    </location>
</feature>
<evidence type="ECO:0000313" key="8">
    <source>
        <dbReference type="EMBL" id="GGF41310.1"/>
    </source>
</evidence>
<sequence length="454" mass="46053">MLFRAADESVAARHRVLAATSVSYLIVMLDTSIVNVALERIAGELGIAIAGLQWLVSAYTLAFASLLLTGGTLGDQWGPRRVYGAGLALFAGASTLCGLAATLPGLVVARALQGAGAALLVPSSLKLINQACPEPAVRARAIGIWIGCGGVAMAAGPLVGGALIHAFGWRSIFFVNLPIGLLGLALLSRVPPDAASIGGARLDLPGQVSAAAALGGLIAVLIEGRPLGWTSPAISCGMAATAAAWICFLAVEARALRPMLPLSLFRNGIFTGSTVASTASAFVFYGLLFVTSLYFQEVRGYSPFQAGGALVPLTAMVAVGSLLSNRLVMRLGVRWAVCAAFGAYGIGALAFWSFGPASPYLWAIPPLLLIGLAAGVISPAATAPALGAVEHRRTGVAGAVLNAGRQAGAAIGVAIFGSLVAAFPSFETGLHAALATAAAASFIAGLVWWRALRS</sequence>
<feature type="transmembrane region" description="Helical" evidence="6">
    <location>
        <begin position="172"/>
        <end position="190"/>
    </location>
</feature>
<feature type="transmembrane region" description="Helical" evidence="6">
    <location>
        <begin position="407"/>
        <end position="426"/>
    </location>
</feature>
<dbReference type="EMBL" id="BMJQ01000017">
    <property type="protein sequence ID" value="GGF41310.1"/>
    <property type="molecule type" value="Genomic_DNA"/>
</dbReference>
<feature type="transmembrane region" description="Helical" evidence="6">
    <location>
        <begin position="142"/>
        <end position="166"/>
    </location>
</feature>
<reference evidence="8" key="1">
    <citation type="journal article" date="2014" name="Int. J. Syst. Evol. Microbiol.">
        <title>Complete genome sequence of Corynebacterium casei LMG S-19264T (=DSM 44701T), isolated from a smear-ripened cheese.</title>
        <authorList>
            <consortium name="US DOE Joint Genome Institute (JGI-PGF)"/>
            <person name="Walter F."/>
            <person name="Albersmeier A."/>
            <person name="Kalinowski J."/>
            <person name="Ruckert C."/>
        </authorList>
    </citation>
    <scope>NUCLEOTIDE SEQUENCE</scope>
    <source>
        <strain evidence="8">CGMCC 1.15725</strain>
    </source>
</reference>
<evidence type="ECO:0000256" key="4">
    <source>
        <dbReference type="ARBA" id="ARBA00022989"/>
    </source>
</evidence>
<dbReference type="PANTHER" id="PTHR42718:SF9">
    <property type="entry name" value="MAJOR FACILITATOR SUPERFAMILY MULTIDRUG TRANSPORTER MFSC"/>
    <property type="match status" value="1"/>
</dbReference>
<feature type="transmembrane region" description="Helical" evidence="6">
    <location>
        <begin position="88"/>
        <end position="121"/>
    </location>
</feature>
<evidence type="ECO:0000256" key="1">
    <source>
        <dbReference type="ARBA" id="ARBA00004141"/>
    </source>
</evidence>
<dbReference type="PANTHER" id="PTHR42718">
    <property type="entry name" value="MAJOR FACILITATOR SUPERFAMILY MULTIDRUG TRANSPORTER MFSC"/>
    <property type="match status" value="1"/>
</dbReference>
<dbReference type="CDD" id="cd17321">
    <property type="entry name" value="MFS_MMR_MDR_like"/>
    <property type="match status" value="1"/>
</dbReference>
<feature type="transmembrane region" description="Helical" evidence="6">
    <location>
        <begin position="202"/>
        <end position="222"/>
    </location>
</feature>
<accession>A0A8J2YZK4</accession>
<feature type="transmembrane region" description="Helical" evidence="6">
    <location>
        <begin position="45"/>
        <end position="68"/>
    </location>
</feature>
<dbReference type="GO" id="GO:0016020">
    <property type="term" value="C:membrane"/>
    <property type="evidence" value="ECO:0007669"/>
    <property type="project" value="UniProtKB-SubCell"/>
</dbReference>
<gene>
    <name evidence="8" type="ORF">GCM10011611_54640</name>
</gene>
<dbReference type="Gene3D" id="1.20.1720.10">
    <property type="entry name" value="Multidrug resistance protein D"/>
    <property type="match status" value="1"/>
</dbReference>
<evidence type="ECO:0000256" key="2">
    <source>
        <dbReference type="ARBA" id="ARBA00022448"/>
    </source>
</evidence>
<feature type="transmembrane region" description="Helical" evidence="6">
    <location>
        <begin position="16"/>
        <end position="38"/>
    </location>
</feature>
<protein>
    <submittedName>
        <fullName evidence="8">MFS transporter</fullName>
    </submittedName>
</protein>
<keyword evidence="2" id="KW-0813">Transport</keyword>
<dbReference type="Proteomes" id="UP000646365">
    <property type="component" value="Unassembled WGS sequence"/>
</dbReference>
<evidence type="ECO:0000256" key="5">
    <source>
        <dbReference type="ARBA" id="ARBA00023136"/>
    </source>
</evidence>
<dbReference type="AlphaFoldDB" id="A0A8J2YZK4"/>
<feature type="transmembrane region" description="Helical" evidence="6">
    <location>
        <begin position="360"/>
        <end position="386"/>
    </location>
</feature>
<organism evidence="8 9">
    <name type="scientific">Aliidongia dinghuensis</name>
    <dbReference type="NCBI Taxonomy" id="1867774"/>
    <lineage>
        <taxon>Bacteria</taxon>
        <taxon>Pseudomonadati</taxon>
        <taxon>Pseudomonadota</taxon>
        <taxon>Alphaproteobacteria</taxon>
        <taxon>Rhodospirillales</taxon>
        <taxon>Dongiaceae</taxon>
        <taxon>Aliidongia</taxon>
    </lineage>
</organism>
<dbReference type="InterPro" id="IPR036259">
    <property type="entry name" value="MFS_trans_sf"/>
</dbReference>
<dbReference type="InterPro" id="IPR011701">
    <property type="entry name" value="MFS"/>
</dbReference>
<feature type="transmembrane region" description="Helical" evidence="6">
    <location>
        <begin position="272"/>
        <end position="295"/>
    </location>
</feature>
<keyword evidence="4 6" id="KW-1133">Transmembrane helix</keyword>
<feature type="domain" description="Major facilitator superfamily (MFS) profile" evidence="7">
    <location>
        <begin position="16"/>
        <end position="454"/>
    </location>
</feature>
<keyword evidence="3 6" id="KW-0812">Transmembrane</keyword>
<proteinExistence type="predicted"/>
<dbReference type="Gene3D" id="1.20.1250.20">
    <property type="entry name" value="MFS general substrate transporter like domains"/>
    <property type="match status" value="1"/>
</dbReference>
<evidence type="ECO:0000313" key="9">
    <source>
        <dbReference type="Proteomes" id="UP000646365"/>
    </source>
</evidence>
<keyword evidence="9" id="KW-1185">Reference proteome</keyword>
<feature type="transmembrane region" description="Helical" evidence="6">
    <location>
        <begin position="301"/>
        <end position="323"/>
    </location>
</feature>
<evidence type="ECO:0000256" key="3">
    <source>
        <dbReference type="ARBA" id="ARBA00022692"/>
    </source>
</evidence>
<feature type="transmembrane region" description="Helical" evidence="6">
    <location>
        <begin position="228"/>
        <end position="251"/>
    </location>
</feature>
<reference evidence="8" key="2">
    <citation type="submission" date="2020-09" db="EMBL/GenBank/DDBJ databases">
        <authorList>
            <person name="Sun Q."/>
            <person name="Zhou Y."/>
        </authorList>
    </citation>
    <scope>NUCLEOTIDE SEQUENCE</scope>
    <source>
        <strain evidence="8">CGMCC 1.15725</strain>
    </source>
</reference>
<dbReference type="SUPFAM" id="SSF103473">
    <property type="entry name" value="MFS general substrate transporter"/>
    <property type="match status" value="2"/>
</dbReference>
<dbReference type="GO" id="GO:0022857">
    <property type="term" value="F:transmembrane transporter activity"/>
    <property type="evidence" value="ECO:0007669"/>
    <property type="project" value="InterPro"/>
</dbReference>
<dbReference type="PROSITE" id="PS50850">
    <property type="entry name" value="MFS"/>
    <property type="match status" value="1"/>
</dbReference>
<comment type="caution">
    <text evidence="8">The sequence shown here is derived from an EMBL/GenBank/DDBJ whole genome shotgun (WGS) entry which is preliminary data.</text>
</comment>
<evidence type="ECO:0000259" key="7">
    <source>
        <dbReference type="PROSITE" id="PS50850"/>
    </source>
</evidence>
<dbReference type="InterPro" id="IPR020846">
    <property type="entry name" value="MFS_dom"/>
</dbReference>